<evidence type="ECO:0000313" key="1">
    <source>
        <dbReference type="EMBL" id="KAA1160983.1"/>
    </source>
</evidence>
<comment type="caution">
    <text evidence="1">The sequence shown here is derived from an EMBL/GenBank/DDBJ whole genome shotgun (WGS) entry which is preliminary data.</text>
</comment>
<dbReference type="AlphaFoldDB" id="A0AB73BHU7"/>
<dbReference type="RefSeq" id="WP_149614061.1">
    <property type="nucleotide sequence ID" value="NZ_SEUK01000047.1"/>
</dbReference>
<dbReference type="EMBL" id="SEUK01000047">
    <property type="protein sequence ID" value="KAA1160983.1"/>
    <property type="molecule type" value="Genomic_DNA"/>
</dbReference>
<accession>A0AB73BHU7</accession>
<protein>
    <recommendedName>
        <fullName evidence="3">DUF58 domain-containing protein</fullName>
    </recommendedName>
</protein>
<proteinExistence type="predicted"/>
<organism evidence="1 2">
    <name type="scientific">Pseudoalteromonas fuliginea</name>
    <dbReference type="NCBI Taxonomy" id="1872678"/>
    <lineage>
        <taxon>Bacteria</taxon>
        <taxon>Pseudomonadati</taxon>
        <taxon>Pseudomonadota</taxon>
        <taxon>Gammaproteobacteria</taxon>
        <taxon>Alteromonadales</taxon>
        <taxon>Pseudoalteromonadaceae</taxon>
        <taxon>Pseudoalteromonas</taxon>
    </lineage>
</organism>
<name>A0AB73BHU7_9GAMM</name>
<reference evidence="1 2" key="1">
    <citation type="submission" date="2019-01" db="EMBL/GenBank/DDBJ databases">
        <title>Genome sequences of marine Pseudoalteromonas species.</title>
        <authorList>
            <person name="Boraston A.B."/>
            <person name="Hehemann J.-H."/>
            <person name="Vickers C.J."/>
            <person name="Salama-Alber O."/>
            <person name="Abe K."/>
            <person name="Hettle A.J."/>
        </authorList>
    </citation>
    <scope>NUCLEOTIDE SEQUENCE [LARGE SCALE GENOMIC DNA]</scope>
    <source>
        <strain evidence="1 2">PS42</strain>
    </source>
</reference>
<evidence type="ECO:0000313" key="2">
    <source>
        <dbReference type="Proteomes" id="UP000324162"/>
    </source>
</evidence>
<gene>
    <name evidence="1" type="ORF">EU508_08170</name>
</gene>
<dbReference type="Proteomes" id="UP000324162">
    <property type="component" value="Unassembled WGS sequence"/>
</dbReference>
<sequence length="140" mass="16200">MHTPIQFYVTLPFDLFRLGRKTKAKFDYIRTTPPREEEQTWDVRVYKKNDIDFVDSKSGGLSLFNYRNPKFGTLWWKLPAKSKMPQGLHVSLDDGGSLGKNHFTIRPLYDMPVTLYLDKLNQLDSMAIPCFIGIPNKDVG</sequence>
<evidence type="ECO:0008006" key="3">
    <source>
        <dbReference type="Google" id="ProtNLM"/>
    </source>
</evidence>